<feature type="compositionally biased region" description="Low complexity" evidence="5">
    <location>
        <begin position="752"/>
        <end position="773"/>
    </location>
</feature>
<dbReference type="Pfam" id="PF00069">
    <property type="entry name" value="Pkinase"/>
    <property type="match status" value="1"/>
</dbReference>
<feature type="compositionally biased region" description="Polar residues" evidence="5">
    <location>
        <begin position="915"/>
        <end position="928"/>
    </location>
</feature>
<organism evidence="7 8">
    <name type="scientific">Zymoseptoria tritici (strain ST99CH_3D7)</name>
    <dbReference type="NCBI Taxonomy" id="1276538"/>
    <lineage>
        <taxon>Eukaryota</taxon>
        <taxon>Fungi</taxon>
        <taxon>Dikarya</taxon>
        <taxon>Ascomycota</taxon>
        <taxon>Pezizomycotina</taxon>
        <taxon>Dothideomycetes</taxon>
        <taxon>Dothideomycetidae</taxon>
        <taxon>Mycosphaerellales</taxon>
        <taxon>Mycosphaerellaceae</taxon>
        <taxon>Zymoseptoria</taxon>
    </lineage>
</organism>
<dbReference type="PROSITE" id="PS50011">
    <property type="entry name" value="PROTEIN_KINASE_DOM"/>
    <property type="match status" value="1"/>
</dbReference>
<feature type="compositionally biased region" description="Low complexity" evidence="5">
    <location>
        <begin position="388"/>
        <end position="447"/>
    </location>
</feature>
<dbReference type="Gene3D" id="1.10.510.10">
    <property type="entry name" value="Transferase(Phosphotransferase) domain 1"/>
    <property type="match status" value="1"/>
</dbReference>
<evidence type="ECO:0000256" key="2">
    <source>
        <dbReference type="ARBA" id="ARBA00022741"/>
    </source>
</evidence>
<evidence type="ECO:0000256" key="5">
    <source>
        <dbReference type="SAM" id="MobiDB-lite"/>
    </source>
</evidence>
<sequence length="1031" mass="111582">MSSRNFAEVPPTAATMALNAYIYGYGGHSLVTPHQALKRQWWTDERIDNRVTRAFVISKLRGEEREFLDRALAFGEGLTDDTYMEWILERAKRLFLILTQIGVPDQIFGCIDDSWDDDDLPIPFDNVKSLELSCDNDEALNKRFYDMQFIYLLRELKKGSHIDYGPKEHIPMEHVNTLPPAATLQPYDRVHFPGRPEEVFMRRKYSMTDKDNGHFTGDTFTKDVRRARALAHEHVASTWATYTSENAAYLLSDFVPEHTLATFIEHRTPASYVKVRATERPLLICEWMHCLSDALASLHHRGIAHTAIRPSNIWIDSHNHIALADVGAIPTYQRNKKVPKNEIYDYAAPESQLSKSAVVVKTSASPSSPPISSMNAFSKLRKLSTSDHGSISGASSSASSSTGGSSTRSNSFVNLAGTSPITPPSTSARSSSFSAASTALSPTPGAARSPRGIRNFSRRLVNPTKSFASSAASSEFSSITSPLIEQQSPSSGSMNPATLHDLPTATPEMSDIYSLGCVYLDLLTFLVRGKTTDFAKFRTTRISHQRQQEFKAANVTSSSKTGTTMAPPPSKTDSSFHTHPDQLSTWLNMLSTEASASSNTSSSTSGIGPNLVLARGIPRLLNLVRSMIAQNATLRPTAIGVREVIEEVLEECGVRGDRLCCWGRGWEVSEEVEADIGRARGSGDRSGSFAAQDMGAKDAKAKKEKKSAAPKVKKEKKEKKGKFSRPSSALSNTSASAHDMDMSILQRLDTAYSPPATPATTTTTFSPPATPTSRMMSPPPLFSPQLCLKTSTTQAPSETELPPPPPGPPPTSLPPPPPTPTRLTSTPLSPGSLHPAPREVKGTPPRSFSPALSAQNRKASTDPRLDSVRPSTATSHHKPTPSTPQIPPLAQIPPLSAFPAMSIPPLSNPPCLSARPSTSAADSPQAVTAPSPFSLAQFRPTTSAANKTTSVRKDSIASQRDVKYFAPPPVSFGAMGLGENVSGSVSGSGSGSGTNSTRESFQQTRRESTTSTLMASKKDRSGIAKWKRLFS</sequence>
<feature type="domain" description="Protein kinase" evidence="6">
    <location>
        <begin position="150"/>
        <end position="649"/>
    </location>
</feature>
<dbReference type="Proteomes" id="UP000215127">
    <property type="component" value="Chromosome 1"/>
</dbReference>
<feature type="compositionally biased region" description="Pro residues" evidence="5">
    <location>
        <begin position="881"/>
        <end position="891"/>
    </location>
</feature>
<evidence type="ECO:0000256" key="4">
    <source>
        <dbReference type="ARBA" id="ARBA00022840"/>
    </source>
</evidence>
<feature type="compositionally biased region" description="Pro residues" evidence="5">
    <location>
        <begin position="801"/>
        <end position="820"/>
    </location>
</feature>
<dbReference type="EMBL" id="LT853692">
    <property type="protein sequence ID" value="SMQ45175.1"/>
    <property type="molecule type" value="Genomic_DNA"/>
</dbReference>
<evidence type="ECO:0000259" key="6">
    <source>
        <dbReference type="PROSITE" id="PS50011"/>
    </source>
</evidence>
<dbReference type="SMART" id="SM00220">
    <property type="entry name" value="S_TKc"/>
    <property type="match status" value="1"/>
</dbReference>
<dbReference type="GO" id="GO:0004674">
    <property type="term" value="F:protein serine/threonine kinase activity"/>
    <property type="evidence" value="ECO:0007669"/>
    <property type="project" value="TreeGrafter"/>
</dbReference>
<dbReference type="AlphaFoldDB" id="A0A1X7RCQ4"/>
<evidence type="ECO:0000313" key="7">
    <source>
        <dbReference type="EMBL" id="SMQ45175.1"/>
    </source>
</evidence>
<dbReference type="PANTHER" id="PTHR43289:SF33">
    <property type="entry name" value="SERINE_THREONINE KINASE 31"/>
    <property type="match status" value="1"/>
</dbReference>
<keyword evidence="2" id="KW-0547">Nucleotide-binding</keyword>
<keyword evidence="8" id="KW-1185">Reference proteome</keyword>
<reference evidence="7 8" key="1">
    <citation type="submission" date="2016-06" db="EMBL/GenBank/DDBJ databases">
        <authorList>
            <person name="Kjaerup R.B."/>
            <person name="Dalgaard T.S."/>
            <person name="Juul-Madsen H.R."/>
        </authorList>
    </citation>
    <scope>NUCLEOTIDE SEQUENCE [LARGE SCALE GENOMIC DNA]</scope>
</reference>
<feature type="region of interest" description="Disordered" evidence="5">
    <location>
        <begin position="677"/>
        <end position="736"/>
    </location>
</feature>
<dbReference type="SUPFAM" id="SSF56112">
    <property type="entry name" value="Protein kinase-like (PK-like)"/>
    <property type="match status" value="1"/>
</dbReference>
<feature type="compositionally biased region" description="Polar residues" evidence="5">
    <location>
        <begin position="939"/>
        <end position="949"/>
    </location>
</feature>
<keyword evidence="1" id="KW-0808">Transferase</keyword>
<feature type="compositionally biased region" description="Basic residues" evidence="5">
    <location>
        <begin position="711"/>
        <end position="723"/>
    </location>
</feature>
<dbReference type="STRING" id="1276538.A0A1X7RCQ4"/>
<evidence type="ECO:0000256" key="1">
    <source>
        <dbReference type="ARBA" id="ARBA00022679"/>
    </source>
</evidence>
<feature type="compositionally biased region" description="Polar residues" evidence="5">
    <location>
        <begin position="725"/>
        <end position="736"/>
    </location>
</feature>
<accession>A0A1X7RCQ4</accession>
<feature type="region of interest" description="Disordered" evidence="5">
    <location>
        <begin position="752"/>
        <end position="957"/>
    </location>
</feature>
<evidence type="ECO:0000313" key="8">
    <source>
        <dbReference type="Proteomes" id="UP000215127"/>
    </source>
</evidence>
<feature type="compositionally biased region" description="Polar residues" evidence="5">
    <location>
        <begin position="554"/>
        <end position="564"/>
    </location>
</feature>
<protein>
    <recommendedName>
        <fullName evidence="6">Protein kinase domain-containing protein</fullName>
    </recommendedName>
</protein>
<dbReference type="InterPro" id="IPR011009">
    <property type="entry name" value="Kinase-like_dom_sf"/>
</dbReference>
<dbReference type="GO" id="GO:0005524">
    <property type="term" value="F:ATP binding"/>
    <property type="evidence" value="ECO:0007669"/>
    <property type="project" value="UniProtKB-KW"/>
</dbReference>
<feature type="region of interest" description="Disordered" evidence="5">
    <location>
        <begin position="976"/>
        <end position="1031"/>
    </location>
</feature>
<feature type="region of interest" description="Disordered" evidence="5">
    <location>
        <begin position="388"/>
        <end position="454"/>
    </location>
</feature>
<proteinExistence type="predicted"/>
<evidence type="ECO:0000256" key="3">
    <source>
        <dbReference type="ARBA" id="ARBA00022777"/>
    </source>
</evidence>
<feature type="compositionally biased region" description="Low complexity" evidence="5">
    <location>
        <begin position="821"/>
        <end position="833"/>
    </location>
</feature>
<name>A0A1X7RCQ4_ZYMT9</name>
<dbReference type="PANTHER" id="PTHR43289">
    <property type="entry name" value="MITOGEN-ACTIVATED PROTEIN KINASE KINASE KINASE 20-RELATED"/>
    <property type="match status" value="1"/>
</dbReference>
<keyword evidence="3" id="KW-0418">Kinase</keyword>
<keyword evidence="4" id="KW-0067">ATP-binding</keyword>
<dbReference type="InterPro" id="IPR000719">
    <property type="entry name" value="Prot_kinase_dom"/>
</dbReference>
<feature type="region of interest" description="Disordered" evidence="5">
    <location>
        <begin position="545"/>
        <end position="578"/>
    </location>
</feature>
<gene>
    <name evidence="7" type="ORF">ZT3D7_G319</name>
</gene>